<protein>
    <submittedName>
        <fullName evidence="6">MFS transporter</fullName>
    </submittedName>
</protein>
<evidence type="ECO:0000256" key="2">
    <source>
        <dbReference type="ARBA" id="ARBA00022692"/>
    </source>
</evidence>
<comment type="subcellular location">
    <subcellularLocation>
        <location evidence="1">Membrane</location>
        <topology evidence="1">Multi-pass membrane protein</topology>
    </subcellularLocation>
</comment>
<keyword evidence="3 5" id="KW-1133">Transmembrane helix</keyword>
<dbReference type="Gene3D" id="1.20.1250.20">
    <property type="entry name" value="MFS general substrate transporter like domains"/>
    <property type="match status" value="1"/>
</dbReference>
<dbReference type="PANTHER" id="PTHR23501:SF5">
    <property type="entry name" value="TRANSPORT PROTEIN"/>
    <property type="match status" value="1"/>
</dbReference>
<feature type="transmembrane region" description="Helical" evidence="5">
    <location>
        <begin position="87"/>
        <end position="106"/>
    </location>
</feature>
<feature type="transmembrane region" description="Helical" evidence="5">
    <location>
        <begin position="280"/>
        <end position="303"/>
    </location>
</feature>
<evidence type="ECO:0000256" key="5">
    <source>
        <dbReference type="SAM" id="Phobius"/>
    </source>
</evidence>
<organism evidence="6 7">
    <name type="scientific">Candidatus Bacteroides avicola</name>
    <dbReference type="NCBI Taxonomy" id="2838468"/>
    <lineage>
        <taxon>Bacteria</taxon>
        <taxon>Pseudomonadati</taxon>
        <taxon>Bacteroidota</taxon>
        <taxon>Bacteroidia</taxon>
        <taxon>Bacteroidales</taxon>
        <taxon>Bacteroidaceae</taxon>
        <taxon>Bacteroides</taxon>
    </lineage>
</organism>
<dbReference type="GO" id="GO:0005886">
    <property type="term" value="C:plasma membrane"/>
    <property type="evidence" value="ECO:0007669"/>
    <property type="project" value="TreeGrafter"/>
</dbReference>
<dbReference type="PANTHER" id="PTHR23501">
    <property type="entry name" value="MAJOR FACILITATOR SUPERFAMILY"/>
    <property type="match status" value="1"/>
</dbReference>
<feature type="transmembrane region" description="Helical" evidence="5">
    <location>
        <begin position="216"/>
        <end position="235"/>
    </location>
</feature>
<evidence type="ECO:0000256" key="3">
    <source>
        <dbReference type="ARBA" id="ARBA00022989"/>
    </source>
</evidence>
<evidence type="ECO:0000256" key="1">
    <source>
        <dbReference type="ARBA" id="ARBA00004141"/>
    </source>
</evidence>
<feature type="transmembrane region" description="Helical" evidence="5">
    <location>
        <begin position="59"/>
        <end position="75"/>
    </location>
</feature>
<feature type="transmembrane region" description="Helical" evidence="5">
    <location>
        <begin position="112"/>
        <end position="130"/>
    </location>
</feature>
<feature type="transmembrane region" description="Helical" evidence="5">
    <location>
        <begin position="315"/>
        <end position="336"/>
    </location>
</feature>
<accession>A0A9D2KV33</accession>
<comment type="caution">
    <text evidence="6">The sequence shown here is derived from an EMBL/GenBank/DDBJ whole genome shotgun (WGS) entry which is preliminary data.</text>
</comment>
<dbReference type="Pfam" id="PF07690">
    <property type="entry name" value="MFS_1"/>
    <property type="match status" value="1"/>
</dbReference>
<feature type="transmembrane region" description="Helical" evidence="5">
    <location>
        <begin position="150"/>
        <end position="170"/>
    </location>
</feature>
<name>A0A9D2KV33_9BACE</name>
<dbReference type="GO" id="GO:0022857">
    <property type="term" value="F:transmembrane transporter activity"/>
    <property type="evidence" value="ECO:0007669"/>
    <property type="project" value="InterPro"/>
</dbReference>
<sequence length="535" mass="61107">MKLTLQQLDIPLRRGLPDWVGIAAVFLIMLPVTMLNGTYTGSMVEVSNTLGAYTEDITIGFYAAAAGMAVAYPIVPKILNAFSSKSLLLVDLTLQFLLSWVCARSNSTDLMIAFSFCIGFLKGFLMLWIIRRIKLIFSPGDVRSEFYAYFYPLVFGGGQASMVITALLAYHYDWKYMYYFMMMLLMLAILAVILLFRHDRPSKGIALKELHIREMVIVSTGLLMLVYVITYGRILDWMASPRINLYIVLGPLLIGLFLWEQLRAPSPYVSLKPLMQWKAILGYFYMILIMLFSTSTSLLTNYMTSILRVDNTHTYTLYVWLLPGYVLGAFLCFWWFRWQRWRFRFLIAGGMACFALFFGLLYFTISPDSRYEMLYLPLFLRGLGMMVLLIAFGLFVVEDLQPKYMLSNAFFLISFRAVLAPVLASSLYSNWLYHLQQRYLSDLSEHFTMVDTLAASRYTSSLTGNIAAGHGINEAMQLATNTLYTTLQQQSTLLALKHILGWLTVITVVIAVVSRFIPFHKTIRVPVIHTGEDMV</sequence>
<evidence type="ECO:0000313" key="6">
    <source>
        <dbReference type="EMBL" id="HJA84769.1"/>
    </source>
</evidence>
<feature type="transmembrane region" description="Helical" evidence="5">
    <location>
        <begin position="343"/>
        <end position="363"/>
    </location>
</feature>
<feature type="transmembrane region" description="Helical" evidence="5">
    <location>
        <begin position="499"/>
        <end position="517"/>
    </location>
</feature>
<dbReference type="SUPFAM" id="SSF103473">
    <property type="entry name" value="MFS general substrate transporter"/>
    <property type="match status" value="1"/>
</dbReference>
<feature type="transmembrane region" description="Helical" evidence="5">
    <location>
        <begin position="375"/>
        <end position="397"/>
    </location>
</feature>
<proteinExistence type="predicted"/>
<dbReference type="InterPro" id="IPR011701">
    <property type="entry name" value="MFS"/>
</dbReference>
<evidence type="ECO:0000256" key="4">
    <source>
        <dbReference type="ARBA" id="ARBA00023136"/>
    </source>
</evidence>
<dbReference type="AlphaFoldDB" id="A0A9D2KV33"/>
<evidence type="ECO:0000313" key="7">
    <source>
        <dbReference type="Proteomes" id="UP000823862"/>
    </source>
</evidence>
<keyword evidence="2 5" id="KW-0812">Transmembrane</keyword>
<reference evidence="6" key="1">
    <citation type="journal article" date="2021" name="PeerJ">
        <title>Extensive microbial diversity within the chicken gut microbiome revealed by metagenomics and culture.</title>
        <authorList>
            <person name="Gilroy R."/>
            <person name="Ravi A."/>
            <person name="Getino M."/>
            <person name="Pursley I."/>
            <person name="Horton D.L."/>
            <person name="Alikhan N.F."/>
            <person name="Baker D."/>
            <person name="Gharbi K."/>
            <person name="Hall N."/>
            <person name="Watson M."/>
            <person name="Adriaenssens E.M."/>
            <person name="Foster-Nyarko E."/>
            <person name="Jarju S."/>
            <person name="Secka A."/>
            <person name="Antonio M."/>
            <person name="Oren A."/>
            <person name="Chaudhuri R.R."/>
            <person name="La Ragione R."/>
            <person name="Hildebrand F."/>
            <person name="Pallen M.J."/>
        </authorList>
    </citation>
    <scope>NUCLEOTIDE SEQUENCE</scope>
    <source>
        <strain evidence="6">ChiHjej12B11-9795</strain>
    </source>
</reference>
<gene>
    <name evidence="6" type="ORF">H9950_00965</name>
</gene>
<reference evidence="6" key="2">
    <citation type="submission" date="2021-04" db="EMBL/GenBank/DDBJ databases">
        <authorList>
            <person name="Gilroy R."/>
        </authorList>
    </citation>
    <scope>NUCLEOTIDE SEQUENCE</scope>
    <source>
        <strain evidence="6">ChiHjej12B11-9795</strain>
    </source>
</reference>
<feature type="transmembrane region" description="Helical" evidence="5">
    <location>
        <begin position="176"/>
        <end position="196"/>
    </location>
</feature>
<keyword evidence="4 5" id="KW-0472">Membrane</keyword>
<dbReference type="Proteomes" id="UP000823862">
    <property type="component" value="Unassembled WGS sequence"/>
</dbReference>
<feature type="transmembrane region" description="Helical" evidence="5">
    <location>
        <begin position="409"/>
        <end position="433"/>
    </location>
</feature>
<feature type="transmembrane region" description="Helical" evidence="5">
    <location>
        <begin position="20"/>
        <end position="39"/>
    </location>
</feature>
<dbReference type="EMBL" id="DWZI01000004">
    <property type="protein sequence ID" value="HJA84769.1"/>
    <property type="molecule type" value="Genomic_DNA"/>
</dbReference>
<feature type="transmembrane region" description="Helical" evidence="5">
    <location>
        <begin position="241"/>
        <end position="259"/>
    </location>
</feature>
<dbReference type="InterPro" id="IPR036259">
    <property type="entry name" value="MFS_trans_sf"/>
</dbReference>